<gene>
    <name evidence="4" type="ORF">ESB13_00850</name>
</gene>
<accession>A0A4V1MAC6</accession>
<dbReference type="Pfam" id="PF19904">
    <property type="entry name" value="DUF6377"/>
    <property type="match status" value="1"/>
</dbReference>
<dbReference type="InterPro" id="IPR011990">
    <property type="entry name" value="TPR-like_helical_dom_sf"/>
</dbReference>
<proteinExistence type="predicted"/>
<keyword evidence="1" id="KW-0472">Membrane</keyword>
<keyword evidence="1" id="KW-1133">Transmembrane helix</keyword>
<organism evidence="4 5">
    <name type="scientific">Filimonas effusa</name>
    <dbReference type="NCBI Taxonomy" id="2508721"/>
    <lineage>
        <taxon>Bacteria</taxon>
        <taxon>Pseudomonadati</taxon>
        <taxon>Bacteroidota</taxon>
        <taxon>Chitinophagia</taxon>
        <taxon>Chitinophagales</taxon>
        <taxon>Chitinophagaceae</taxon>
        <taxon>Filimonas</taxon>
    </lineage>
</organism>
<name>A0A4V1MAC6_9BACT</name>
<dbReference type="SUPFAM" id="SSF48452">
    <property type="entry name" value="TPR-like"/>
    <property type="match status" value="1"/>
</dbReference>
<evidence type="ECO:0000313" key="5">
    <source>
        <dbReference type="Proteomes" id="UP000290545"/>
    </source>
</evidence>
<sequence>MKKIWLLPALFSFLSALAAPHDSLMNELAGELKRTALYDSQKNQSIRRLEVLLKDTATHAPQEIFDLNEKLFEEYKVYSYKEAFRYATSLLAIAYRLNEPAYIVKAKLKLCFILHSSGLYKEAYDSLSSIRINPGTNRTLKAECYTLMGRYYYDLAEYANDSFFTTGYIIKGSAFIDSALNYYDKNGFEYAYYSGLKYLEQGNTDASFAFFNKIIQDTALGLHRYAIAASSLSKVCLMQGKTEDAIQLLIKASLADLRSSTKETFAIFQLAELLYNKGDLPNAALCIASAAANAQFYGARQRKLQISTILPLVEAQKLNAVEARKNELLRFTLILAALVILLVILTFIILKQVKQLRRSQQLLTESHLQQQAINKQLEGANKTLAVVNEKLEEANTIKEEYIGYFFNMDSEFFARLNKFKTLAEQKLADKKYDEIKFLLHNLHTKREKEELLNSFDKVFLKLFPGFVKEFNALLLPEDRVQLKDKESLNTDMRIFALLRMGISDHEKIAEILEYSVKTIYAYKTRIRNKSIAPKEFEERIMKIKGFHSE</sequence>
<protein>
    <submittedName>
        <fullName evidence="4">Tetratricopeptide repeat protein</fullName>
    </submittedName>
</protein>
<reference evidence="4 5" key="1">
    <citation type="submission" date="2019-01" db="EMBL/GenBank/DDBJ databases">
        <title>Filimonas sp. strain TTM-71.</title>
        <authorList>
            <person name="Chen W.-M."/>
        </authorList>
    </citation>
    <scope>NUCLEOTIDE SEQUENCE [LARGE SCALE GENOMIC DNA]</scope>
    <source>
        <strain evidence="4 5">TTM-71</strain>
    </source>
</reference>
<dbReference type="RefSeq" id="WP_129001158.1">
    <property type="nucleotide sequence ID" value="NZ_SDHZ01000001.1"/>
</dbReference>
<dbReference type="Proteomes" id="UP000290545">
    <property type="component" value="Unassembled WGS sequence"/>
</dbReference>
<keyword evidence="2" id="KW-0732">Signal</keyword>
<dbReference type="OrthoDB" id="1044679at2"/>
<evidence type="ECO:0000256" key="2">
    <source>
        <dbReference type="SAM" id="SignalP"/>
    </source>
</evidence>
<evidence type="ECO:0000256" key="1">
    <source>
        <dbReference type="SAM" id="Phobius"/>
    </source>
</evidence>
<comment type="caution">
    <text evidence="4">The sequence shown here is derived from an EMBL/GenBank/DDBJ whole genome shotgun (WGS) entry which is preliminary data.</text>
</comment>
<dbReference type="AlphaFoldDB" id="A0A4V1MAC6"/>
<feature type="domain" description="DUF6377" evidence="3">
    <location>
        <begin position="256"/>
        <end position="509"/>
    </location>
</feature>
<feature type="signal peptide" evidence="2">
    <location>
        <begin position="1"/>
        <end position="18"/>
    </location>
</feature>
<feature type="chain" id="PRO_5020201707" evidence="2">
    <location>
        <begin position="19"/>
        <end position="549"/>
    </location>
</feature>
<dbReference type="Gene3D" id="1.25.40.10">
    <property type="entry name" value="Tetratricopeptide repeat domain"/>
    <property type="match status" value="1"/>
</dbReference>
<feature type="transmembrane region" description="Helical" evidence="1">
    <location>
        <begin position="328"/>
        <end position="350"/>
    </location>
</feature>
<dbReference type="InterPro" id="IPR045957">
    <property type="entry name" value="DUF6377"/>
</dbReference>
<dbReference type="EMBL" id="SDHZ01000001">
    <property type="protein sequence ID" value="RXK85406.1"/>
    <property type="molecule type" value="Genomic_DNA"/>
</dbReference>
<evidence type="ECO:0000313" key="4">
    <source>
        <dbReference type="EMBL" id="RXK85406.1"/>
    </source>
</evidence>
<keyword evidence="5" id="KW-1185">Reference proteome</keyword>
<evidence type="ECO:0000259" key="3">
    <source>
        <dbReference type="Pfam" id="PF19904"/>
    </source>
</evidence>
<keyword evidence="1" id="KW-0812">Transmembrane</keyword>